<evidence type="ECO:0000259" key="2">
    <source>
        <dbReference type="Pfam" id="PF01471"/>
    </source>
</evidence>
<dbReference type="RefSeq" id="WP_213162668.1">
    <property type="nucleotide sequence ID" value="NZ_CP058214.1"/>
</dbReference>
<feature type="region of interest" description="Disordered" evidence="1">
    <location>
        <begin position="514"/>
        <end position="608"/>
    </location>
</feature>
<dbReference type="AlphaFoldDB" id="A0A7S8C143"/>
<organism evidence="3 4">
    <name type="scientific">Kaustia mangrovi</name>
    <dbReference type="NCBI Taxonomy" id="2593653"/>
    <lineage>
        <taxon>Bacteria</taxon>
        <taxon>Pseudomonadati</taxon>
        <taxon>Pseudomonadota</taxon>
        <taxon>Alphaproteobacteria</taxon>
        <taxon>Hyphomicrobiales</taxon>
        <taxon>Parvibaculaceae</taxon>
        <taxon>Kaustia</taxon>
    </lineage>
</organism>
<gene>
    <name evidence="3" type="ORF">HW532_01075</name>
</gene>
<feature type="region of interest" description="Disordered" evidence="1">
    <location>
        <begin position="791"/>
        <end position="836"/>
    </location>
</feature>
<evidence type="ECO:0000313" key="3">
    <source>
        <dbReference type="EMBL" id="QPC41450.1"/>
    </source>
</evidence>
<dbReference type="InterPro" id="IPR036366">
    <property type="entry name" value="PGBDSf"/>
</dbReference>
<protein>
    <submittedName>
        <fullName evidence="3">Peptidoglycan-binding protein</fullName>
    </submittedName>
</protein>
<keyword evidence="4" id="KW-1185">Reference proteome</keyword>
<dbReference type="SUPFAM" id="SSF47090">
    <property type="entry name" value="PGBD-like"/>
    <property type="match status" value="1"/>
</dbReference>
<evidence type="ECO:0000256" key="1">
    <source>
        <dbReference type="SAM" id="MobiDB-lite"/>
    </source>
</evidence>
<feature type="compositionally biased region" description="Acidic residues" evidence="1">
    <location>
        <begin position="528"/>
        <end position="546"/>
    </location>
</feature>
<proteinExistence type="predicted"/>
<dbReference type="InterPro" id="IPR002477">
    <property type="entry name" value="Peptidoglycan-bd-like"/>
</dbReference>
<evidence type="ECO:0000313" key="4">
    <source>
        <dbReference type="Proteomes" id="UP000593594"/>
    </source>
</evidence>
<feature type="domain" description="Peptidoglycan binding-like" evidence="2">
    <location>
        <begin position="727"/>
        <end position="780"/>
    </location>
</feature>
<dbReference type="SUPFAM" id="SSF101898">
    <property type="entry name" value="NHL repeat"/>
    <property type="match status" value="1"/>
</dbReference>
<dbReference type="Gene3D" id="1.10.101.10">
    <property type="entry name" value="PGBD-like superfamily/PGBD"/>
    <property type="match status" value="1"/>
</dbReference>
<reference evidence="3 4" key="1">
    <citation type="submission" date="2020-06" db="EMBL/GenBank/DDBJ databases">
        <title>Genome sequence of 2 isolates from Red Sea Mangroves.</title>
        <authorList>
            <person name="Sefrji F."/>
            <person name="Michoud G."/>
            <person name="Merlino G."/>
            <person name="Daffonchio D."/>
        </authorList>
    </citation>
    <scope>NUCLEOTIDE SEQUENCE [LARGE SCALE GENOMIC DNA]</scope>
    <source>
        <strain evidence="3 4">R1DC25</strain>
    </source>
</reference>
<name>A0A7S8C143_9HYPH</name>
<feature type="compositionally biased region" description="Low complexity" evidence="1">
    <location>
        <begin position="591"/>
        <end position="603"/>
    </location>
</feature>
<sequence>MVERWYRRALPVRKSGRQGIGFGALTLLVLGAALPVAGTSPASAQSAGDFPAREGVVAVTGFSGTVAPGNDEIPPGRTALDETVIDPDGGSLKLFDVSAGKGPPHGQLIGGEPVLSVPARTIGQVFGLALDDAEVPNIYAGASSAFGLQIVAPGDNGRAVRVKAGQPDAAWMTGQFGAGGGPGSVWRIDGRTGDVSLFATVSGPDGPNSGPGLGNLAYDADHQQLYVSDLDTGLIHRLDLSGLDLGTFDHGVAARPAAGLEPAADDTSARADIASPAFNAENPATWGLTAPERRIWGLAYHSGRLYYAVWQGPEVWSVSIGPDGSFGDDPRREVAVPGDPRAYPVSDIAFDGEGGMILAQRGDIRSRYDYSIFALPRRTRVLRYEPAGPEGSGRWSTSPETYAIGFPATSQNASGGVSLGYGYDASGDLDTESCFATVWATGDALRQSASERAELMETGPTTVHGAQAVSTPLTEPRNMPPWTSYFLDYDGRFEDPNSAGHVGDIEAVTRCPAAPATRMAEAPSEPEAAPEPEPEQEPAAEQDMQTEDAQPQAEAEAEAERKAEPDGAQDDAAMAPETEAEPEAEPESEPAPDSQAAPASEPEAPVDERARAPDLAVTVRADADACEPGAACSFTVVIANEGGAAYSGQLAILDRIEPAGARLADASPDPWSCVDLRSEYVCIHPDATLEPDETAELRLDIRAPRGGSGSVRNCSQALWNGATLRARIAAAQAGLNERGLSAGPVDGIMGSKTRSAIEAFRSSTELPAGGEVDEELMAALYGRWGVGDLDQSNDSDCAVPGEASREAPAPPPASDEPQDTAMPEDAPTPEDTQAACTGGQIRDADTGQCACPSGKPVWNAAKGTCVADTAKPETATPALCRGGQVWSEPKSQCVCPPTKPRWNETGQRCEGA</sequence>
<dbReference type="Pfam" id="PF01471">
    <property type="entry name" value="PG_binding_1"/>
    <property type="match status" value="1"/>
</dbReference>
<dbReference type="EMBL" id="CP058214">
    <property type="protein sequence ID" value="QPC41450.1"/>
    <property type="molecule type" value="Genomic_DNA"/>
</dbReference>
<dbReference type="Proteomes" id="UP000593594">
    <property type="component" value="Chromosome"/>
</dbReference>
<feature type="compositionally biased region" description="Acidic residues" evidence="1">
    <location>
        <begin position="578"/>
        <end position="590"/>
    </location>
</feature>
<accession>A0A7S8C143</accession>
<dbReference type="InterPro" id="IPR036365">
    <property type="entry name" value="PGBD-like_sf"/>
</dbReference>
<dbReference type="KEGG" id="kmn:HW532_01075"/>